<dbReference type="SMART" id="SM00192">
    <property type="entry name" value="LDLa"/>
    <property type="match status" value="1"/>
</dbReference>
<feature type="signal peptide" evidence="3">
    <location>
        <begin position="1"/>
        <end position="21"/>
    </location>
</feature>
<keyword evidence="3" id="KW-0732">Signal</keyword>
<dbReference type="InterPro" id="IPR036508">
    <property type="entry name" value="Chitin-bd_dom_sf"/>
</dbReference>
<dbReference type="OrthoDB" id="504708at2759"/>
<dbReference type="SUPFAM" id="SSF88713">
    <property type="entry name" value="Glycoside hydrolase/deacetylase"/>
    <property type="match status" value="1"/>
</dbReference>
<dbReference type="InterPro" id="IPR002557">
    <property type="entry name" value="Chitin-bd_dom"/>
</dbReference>
<dbReference type="InterPro" id="IPR011330">
    <property type="entry name" value="Glyco_hydro/deAcase_b/a-brl"/>
</dbReference>
<dbReference type="PROSITE" id="PS01209">
    <property type="entry name" value="LDLRA_1"/>
    <property type="match status" value="1"/>
</dbReference>
<dbReference type="PROSITE" id="PS50940">
    <property type="entry name" value="CHIT_BIND_II"/>
    <property type="match status" value="1"/>
</dbReference>
<keyword evidence="1 2" id="KW-1015">Disulfide bond</keyword>
<feature type="chain" id="PRO_5024338657" description="Chitin-binding type-2 domain-containing protein" evidence="3">
    <location>
        <begin position="22"/>
        <end position="553"/>
    </location>
</feature>
<dbReference type="Pfam" id="PF01607">
    <property type="entry name" value="CBM_14"/>
    <property type="match status" value="1"/>
</dbReference>
<dbReference type="SUPFAM" id="SSF57625">
    <property type="entry name" value="Invertebrate chitin-binding proteins"/>
    <property type="match status" value="1"/>
</dbReference>
<dbReference type="PROSITE" id="PS50068">
    <property type="entry name" value="LDLRA_2"/>
    <property type="match status" value="1"/>
</dbReference>
<feature type="disulfide bond" evidence="2">
    <location>
        <begin position="146"/>
        <end position="161"/>
    </location>
</feature>
<dbReference type="GO" id="GO:0008061">
    <property type="term" value="F:chitin binding"/>
    <property type="evidence" value="ECO:0007669"/>
    <property type="project" value="InterPro"/>
</dbReference>
<evidence type="ECO:0000259" key="4">
    <source>
        <dbReference type="PROSITE" id="PS50940"/>
    </source>
</evidence>
<dbReference type="PANTHER" id="PTHR45985">
    <property type="match status" value="1"/>
</dbReference>
<organism evidence="5 6">
    <name type="scientific">Armadillidium nasatum</name>
    <dbReference type="NCBI Taxonomy" id="96803"/>
    <lineage>
        <taxon>Eukaryota</taxon>
        <taxon>Metazoa</taxon>
        <taxon>Ecdysozoa</taxon>
        <taxon>Arthropoda</taxon>
        <taxon>Crustacea</taxon>
        <taxon>Multicrustacea</taxon>
        <taxon>Malacostraca</taxon>
        <taxon>Eumalacostraca</taxon>
        <taxon>Peracarida</taxon>
        <taxon>Isopoda</taxon>
        <taxon>Oniscidea</taxon>
        <taxon>Crinocheta</taxon>
        <taxon>Armadillidiidae</taxon>
        <taxon>Armadillidium</taxon>
    </lineage>
</organism>
<name>A0A5N5TAZ3_9CRUS</name>
<dbReference type="GO" id="GO:0016810">
    <property type="term" value="F:hydrolase activity, acting on carbon-nitrogen (but not peptide) bonds"/>
    <property type="evidence" value="ECO:0007669"/>
    <property type="project" value="InterPro"/>
</dbReference>
<dbReference type="PANTHER" id="PTHR45985:SF6">
    <property type="entry name" value="FI03450P"/>
    <property type="match status" value="1"/>
</dbReference>
<feature type="domain" description="Chitin-binding type-2" evidence="4">
    <location>
        <begin position="32"/>
        <end position="106"/>
    </location>
</feature>
<dbReference type="InterPro" id="IPR002172">
    <property type="entry name" value="LDrepeatLR_classA_rpt"/>
</dbReference>
<feature type="disulfide bond" evidence="2">
    <location>
        <begin position="134"/>
        <end position="152"/>
    </location>
</feature>
<dbReference type="Pfam" id="PF00057">
    <property type="entry name" value="Ldl_recept_a"/>
    <property type="match status" value="1"/>
</dbReference>
<dbReference type="GO" id="GO:0005975">
    <property type="term" value="P:carbohydrate metabolic process"/>
    <property type="evidence" value="ECO:0007669"/>
    <property type="project" value="InterPro"/>
</dbReference>
<dbReference type="InterPro" id="IPR023415">
    <property type="entry name" value="LDLR_class-A_CS"/>
</dbReference>
<dbReference type="GO" id="GO:0005576">
    <property type="term" value="C:extracellular region"/>
    <property type="evidence" value="ECO:0007669"/>
    <property type="project" value="InterPro"/>
</dbReference>
<evidence type="ECO:0000256" key="3">
    <source>
        <dbReference type="SAM" id="SignalP"/>
    </source>
</evidence>
<dbReference type="InterPro" id="IPR002509">
    <property type="entry name" value="NODB_dom"/>
</dbReference>
<sequence>MATCIGLSIFILLSLGWSAQAQRVTAQEMDPAFYCADRSNDEFFRRQLPEDATEQLARESCGVFYRCVPDSGARKAVSKAQCQAGMFFDVELQICQIRREVNNCAQFEKKKKPLPKWPVGDREESGCTGSDIQCGSGECLAKSVFCDDKADCADGSDENICTPELDPNGAVRCDSKACILAEGCFCSIDGTLIPGNLNPEQTPQMILISFSGAVNERNFGIFDDIFKGTVKNKGNECTAKATFFVSHAFTNYSAVQELHRRGHEISVHSITSLQDPNYWTNLPAEEYVAEFDGARIIIEEFSNITSQDILGMRVPNGRAGGNQQFHMMNEWGFLYDSSLAAPRGRLPIWPYTLHYRIPHKCLGTDQNCPSQPFPVWEIPLNELDRRDDVLFDEQLTGCHYVDSCSNIVEEKQFSRFLDNNLAHHYNTNRAPLGLHFTAAFFETKPHFLKVFKEWVRRTAENGNYFFVTMQQAISWILNPTEIAGINNFEEWKLKCDVQGLPFCSLPNPCPNRVPRLFPNEESMYLYTCSECPNTYPWLYDPYGQGFADEFVRK</sequence>
<evidence type="ECO:0000313" key="6">
    <source>
        <dbReference type="Proteomes" id="UP000326759"/>
    </source>
</evidence>
<dbReference type="Gene3D" id="2.170.140.10">
    <property type="entry name" value="Chitin binding domain"/>
    <property type="match status" value="1"/>
</dbReference>
<evidence type="ECO:0000256" key="1">
    <source>
        <dbReference type="ARBA" id="ARBA00023157"/>
    </source>
</evidence>
<accession>A0A5N5TAZ3</accession>
<evidence type="ECO:0000313" key="5">
    <source>
        <dbReference type="EMBL" id="KAB7503824.1"/>
    </source>
</evidence>
<evidence type="ECO:0000256" key="2">
    <source>
        <dbReference type="PROSITE-ProRule" id="PRU00124"/>
    </source>
</evidence>
<feature type="disulfide bond" evidence="2">
    <location>
        <begin position="127"/>
        <end position="139"/>
    </location>
</feature>
<proteinExistence type="predicted"/>
<keyword evidence="6" id="KW-1185">Reference proteome</keyword>
<protein>
    <recommendedName>
        <fullName evidence="4">Chitin-binding type-2 domain-containing protein</fullName>
    </recommendedName>
</protein>
<dbReference type="Pfam" id="PF01522">
    <property type="entry name" value="Polysacc_deac_1"/>
    <property type="match status" value="1"/>
</dbReference>
<dbReference type="SUPFAM" id="SSF57424">
    <property type="entry name" value="LDL receptor-like module"/>
    <property type="match status" value="1"/>
</dbReference>
<comment type="caution">
    <text evidence="5">The sequence shown here is derived from an EMBL/GenBank/DDBJ whole genome shotgun (WGS) entry which is preliminary data.</text>
</comment>
<dbReference type="Gene3D" id="3.20.20.370">
    <property type="entry name" value="Glycoside hydrolase/deacetylase"/>
    <property type="match status" value="1"/>
</dbReference>
<dbReference type="Gene3D" id="4.10.400.10">
    <property type="entry name" value="Low-density Lipoprotein Receptor"/>
    <property type="match status" value="1"/>
</dbReference>
<dbReference type="InterPro" id="IPR052740">
    <property type="entry name" value="CE4"/>
</dbReference>
<dbReference type="Proteomes" id="UP000326759">
    <property type="component" value="Unassembled WGS sequence"/>
</dbReference>
<dbReference type="InterPro" id="IPR036055">
    <property type="entry name" value="LDL_receptor-like_sf"/>
</dbReference>
<dbReference type="AlphaFoldDB" id="A0A5N5TAZ3"/>
<dbReference type="EMBL" id="SEYY01004350">
    <property type="protein sequence ID" value="KAB7503824.1"/>
    <property type="molecule type" value="Genomic_DNA"/>
</dbReference>
<dbReference type="CDD" id="cd00112">
    <property type="entry name" value="LDLa"/>
    <property type="match status" value="1"/>
</dbReference>
<gene>
    <name evidence="5" type="ORF">Anas_09738</name>
</gene>
<reference evidence="5 6" key="1">
    <citation type="journal article" date="2019" name="PLoS Biol.">
        <title>Sex chromosomes control vertical transmission of feminizing Wolbachia symbionts in an isopod.</title>
        <authorList>
            <person name="Becking T."/>
            <person name="Chebbi M.A."/>
            <person name="Giraud I."/>
            <person name="Moumen B."/>
            <person name="Laverre T."/>
            <person name="Caubet Y."/>
            <person name="Peccoud J."/>
            <person name="Gilbert C."/>
            <person name="Cordaux R."/>
        </authorList>
    </citation>
    <scope>NUCLEOTIDE SEQUENCE [LARGE SCALE GENOMIC DNA]</scope>
    <source>
        <strain evidence="5">ANa2</strain>
        <tissue evidence="5">Whole body excluding digestive tract and cuticle</tissue>
    </source>
</reference>
<dbReference type="FunFam" id="3.20.20.370:FF:000003">
    <property type="entry name" value="CLUMA_CG003232, isoform B"/>
    <property type="match status" value="1"/>
</dbReference>